<dbReference type="NCBIfam" id="TIGR02532">
    <property type="entry name" value="IV_pilin_GFxxxE"/>
    <property type="match status" value="1"/>
</dbReference>
<dbReference type="PIRSF" id="PIRSF021292">
    <property type="entry name" value="Competence_ComGD"/>
    <property type="match status" value="1"/>
</dbReference>
<evidence type="ECO:0000256" key="2">
    <source>
        <dbReference type="ARBA" id="ARBA00023287"/>
    </source>
</evidence>
<dbReference type="InterPro" id="IPR045584">
    <property type="entry name" value="Pilin-like"/>
</dbReference>
<dbReference type="NCBIfam" id="NF040982">
    <property type="entry name" value="ComGD"/>
    <property type="match status" value="1"/>
</dbReference>
<dbReference type="InterPro" id="IPR016785">
    <property type="entry name" value="ComGD"/>
</dbReference>
<dbReference type="SUPFAM" id="SSF54523">
    <property type="entry name" value="Pili subunits"/>
    <property type="match status" value="1"/>
</dbReference>
<comment type="subcellular location">
    <subcellularLocation>
        <location evidence="1">Cell surface</location>
    </subcellularLocation>
</comment>
<dbReference type="Pfam" id="PF07963">
    <property type="entry name" value="N_methyl"/>
    <property type="match status" value="1"/>
</dbReference>
<feature type="transmembrane region" description="Helical" evidence="3">
    <location>
        <begin position="12"/>
        <end position="36"/>
    </location>
</feature>
<keyword evidence="2" id="KW-0178">Competence</keyword>
<dbReference type="Proteomes" id="UP001595989">
    <property type="component" value="Unassembled WGS sequence"/>
</dbReference>
<evidence type="ECO:0000313" key="5">
    <source>
        <dbReference type="Proteomes" id="UP001595989"/>
    </source>
</evidence>
<keyword evidence="3" id="KW-1133">Transmembrane helix</keyword>
<keyword evidence="5" id="KW-1185">Reference proteome</keyword>
<keyword evidence="3" id="KW-0472">Membrane</keyword>
<evidence type="ECO:0000256" key="3">
    <source>
        <dbReference type="SAM" id="Phobius"/>
    </source>
</evidence>
<dbReference type="InterPro" id="IPR012902">
    <property type="entry name" value="N_methyl_site"/>
</dbReference>
<evidence type="ECO:0000313" key="4">
    <source>
        <dbReference type="EMBL" id="MFC4558801.1"/>
    </source>
</evidence>
<protein>
    <submittedName>
        <fullName evidence="4">Competence type IV pilus minor pilin ComGD</fullName>
    </submittedName>
</protein>
<comment type="caution">
    <text evidence="4">The sequence shown here is derived from an EMBL/GenBank/DDBJ whole genome shotgun (WGS) entry which is preliminary data.</text>
</comment>
<sequence>MLSANNSYQRGFTMLEVLFVLSVWSIILLLSAPLYFPIMDKYEENNFISTFEMDLLYMQSQSYGSTSYYRMSFPDSRSYEIRKDFHEIVRERTVPKHWHIEGRTLPVISFNKTGTITQPGSFNIITGASEYTVVCPLGKGRCYFEEQ</sequence>
<gene>
    <name evidence="4" type="primary">comGD</name>
    <name evidence="4" type="ORF">ACFO3D_11325</name>
</gene>
<dbReference type="EMBL" id="JBHSFU010000006">
    <property type="protein sequence ID" value="MFC4558801.1"/>
    <property type="molecule type" value="Genomic_DNA"/>
</dbReference>
<dbReference type="RefSeq" id="WP_390296010.1">
    <property type="nucleotide sequence ID" value="NZ_JBHSFU010000006.1"/>
</dbReference>
<keyword evidence="3" id="KW-0812">Transmembrane</keyword>
<evidence type="ECO:0000256" key="1">
    <source>
        <dbReference type="ARBA" id="ARBA00004241"/>
    </source>
</evidence>
<reference evidence="5" key="1">
    <citation type="journal article" date="2019" name="Int. J. Syst. Evol. Microbiol.">
        <title>The Global Catalogue of Microorganisms (GCM) 10K type strain sequencing project: providing services to taxonomists for standard genome sequencing and annotation.</title>
        <authorList>
            <consortium name="The Broad Institute Genomics Platform"/>
            <consortium name="The Broad Institute Genome Sequencing Center for Infectious Disease"/>
            <person name="Wu L."/>
            <person name="Ma J."/>
        </authorList>
    </citation>
    <scope>NUCLEOTIDE SEQUENCE [LARGE SCALE GENOMIC DNA]</scope>
    <source>
        <strain evidence="5">CGMCC 4.7426</strain>
    </source>
</reference>
<name>A0ABV9DKV3_9BACI</name>
<proteinExistence type="predicted"/>
<accession>A0ABV9DKV3</accession>
<organism evidence="4 5">
    <name type="scientific">Virgibacillus kekensis</name>
    <dbReference type="NCBI Taxonomy" id="202261"/>
    <lineage>
        <taxon>Bacteria</taxon>
        <taxon>Bacillati</taxon>
        <taxon>Bacillota</taxon>
        <taxon>Bacilli</taxon>
        <taxon>Bacillales</taxon>
        <taxon>Bacillaceae</taxon>
        <taxon>Virgibacillus</taxon>
    </lineage>
</organism>